<organism evidence="1 2">
    <name type="scientific">Serratia quinivorans</name>
    <dbReference type="NCBI Taxonomy" id="137545"/>
    <lineage>
        <taxon>Bacteria</taxon>
        <taxon>Pseudomonadati</taxon>
        <taxon>Pseudomonadota</taxon>
        <taxon>Gammaproteobacteria</taxon>
        <taxon>Enterobacterales</taxon>
        <taxon>Yersiniaceae</taxon>
        <taxon>Serratia</taxon>
    </lineage>
</organism>
<protein>
    <submittedName>
        <fullName evidence="1">ABC-type protease/lipase transport system, ATPase and permease components</fullName>
    </submittedName>
</protein>
<keyword evidence="1" id="KW-0645">Protease</keyword>
<dbReference type="Proteomes" id="UP000255529">
    <property type="component" value="Unassembled WGS sequence"/>
</dbReference>
<keyword evidence="1" id="KW-0378">Hydrolase</keyword>
<dbReference type="EMBL" id="UGYN01000002">
    <property type="protein sequence ID" value="SUI73708.1"/>
    <property type="molecule type" value="Genomic_DNA"/>
</dbReference>
<proteinExistence type="predicted"/>
<accession>A0A380A3G2</accession>
<dbReference type="GO" id="GO:0008233">
    <property type="term" value="F:peptidase activity"/>
    <property type="evidence" value="ECO:0007669"/>
    <property type="project" value="UniProtKB-KW"/>
</dbReference>
<name>A0A380A3G2_9GAMM</name>
<sequence length="1054" mass="114960">MNFISLQRDVAAIFYGVLGKQADKIALEYFAKNLQNGKLSIGKMADLFINSQDGQNRLATLDDANKIQYIYHNIHGVNASEEQLSVLMDQLHNGMTLGQITAELTNTLRSYQGDNTEILSQQTVLDTTIQQSLFPSYAGGPTENSGAADIQAIYYVLHSTMVPQGINYWGSKLDTSQATINYIADAFVKNKTSLTQLSNQDFVKIIFEQTFKKPPSESDVNKYIIGLNNHSQSRGDVVVNMINDIRNDSSSENSSAKEIFLLATHVYKPGELPENKYQETVAALFYGVAGYKVDATALDVYSKQLAAGMSTADLLHQLARTPAFSNAQNWEQTYQNLLNNFLNPSDVNNIWKLSGNDAYQATSLIIDKLLNGGHPESDRAWGWTYHAKSYDTISNILGYTDHATLTINDSGELIGEINHSSAHRLSDIEIYALRNAQINVNHEANITINFTPNLDTLRITGDKKATLDFSKNSATAFGANSAYPHVTTKVIIENTLISFIGSSGDDRVIIAPNADMINAEAQIQLGLGDDWLLWQGNAGADHANIVSDKFKASAAYYDSEDKNHNNVISANFLTKNIYLTTNENGGVNGVIESNINNFLLFPMIDLAHYKGTGSIYLDGKLVATEGKNVFDFGVIREVASIHNANYANVDHLTQATPPPSSTWNYATGDAGLALTGFADNVTVINMPVDDWGTTYTFRTLNVLGDATANSRIHFDYIQDDRYTRTTPVMDIRFNGQNIDKIDAGTLSFAINFPNGSDEDIVETITIDSSGSAENTLRLTGDQNAIEAIEISGDKKLNLVIKNDFSTHLYIIRNEMSAHGSLNLLAEKGGTGGGELFKLLPFGQYSAIRSELSGYQLKITDSLESDTINVVGNTTITRDIKKQLGSDTIIFKDSSINSMVTLNTNDPGGSALPTIRVGDKIIVGDSSNPWVFSSQGGHVMTLYGEYSEQDEAAELFASLNLGSTANAFDLFSQSLSAATHGASQDHLSDVGILKLGQSSFIIIDSNANQSFDHDDIVFSLGNIAVNDALKLAHYTPPKIEISGATETMQEPAFIG</sequence>
<dbReference type="GO" id="GO:0006508">
    <property type="term" value="P:proteolysis"/>
    <property type="evidence" value="ECO:0007669"/>
    <property type="project" value="UniProtKB-KW"/>
</dbReference>
<reference evidence="1 2" key="1">
    <citation type="submission" date="2018-06" db="EMBL/GenBank/DDBJ databases">
        <authorList>
            <consortium name="Pathogen Informatics"/>
            <person name="Doyle S."/>
        </authorList>
    </citation>
    <scope>NUCLEOTIDE SEQUENCE [LARGE SCALE GENOMIC DNA]</scope>
    <source>
        <strain evidence="1 2">NCTC11544</strain>
    </source>
</reference>
<evidence type="ECO:0000313" key="2">
    <source>
        <dbReference type="Proteomes" id="UP000255529"/>
    </source>
</evidence>
<dbReference type="RefSeq" id="WP_115183884.1">
    <property type="nucleotide sequence ID" value="NZ_CAMKUF010000007.1"/>
</dbReference>
<dbReference type="AlphaFoldDB" id="A0A380A3G2"/>
<gene>
    <name evidence="1" type="ORF">NCTC11544_03378</name>
</gene>
<evidence type="ECO:0000313" key="1">
    <source>
        <dbReference type="EMBL" id="SUI73708.1"/>
    </source>
</evidence>